<evidence type="ECO:0000313" key="1">
    <source>
        <dbReference type="EMBL" id="MDN3492438.1"/>
    </source>
</evidence>
<name>A0ABT7ZTV5_9FLAO</name>
<dbReference type="PANTHER" id="PTHR36978:SF4">
    <property type="entry name" value="P-LOOP CONTAINING NUCLEOSIDE TRIPHOSPHATE HYDROLASE PROTEIN"/>
    <property type="match status" value="1"/>
</dbReference>
<dbReference type="InterPro" id="IPR027417">
    <property type="entry name" value="P-loop_NTPase"/>
</dbReference>
<dbReference type="Gene3D" id="3.40.50.300">
    <property type="entry name" value="P-loop containing nucleotide triphosphate hydrolases"/>
    <property type="match status" value="1"/>
</dbReference>
<dbReference type="RefSeq" id="WP_290206132.1">
    <property type="nucleotide sequence ID" value="NZ_JASDDK010000002.1"/>
</dbReference>
<gene>
    <name evidence="1" type="ORF">QMA06_06880</name>
</gene>
<proteinExistence type="predicted"/>
<dbReference type="EMBL" id="JASDDK010000002">
    <property type="protein sequence ID" value="MDN3492438.1"/>
    <property type="molecule type" value="Genomic_DNA"/>
</dbReference>
<keyword evidence="2" id="KW-1185">Reference proteome</keyword>
<accession>A0ABT7ZTV5</accession>
<dbReference type="InterPro" id="IPR040632">
    <property type="entry name" value="Sulfotransfer_4"/>
</dbReference>
<comment type="caution">
    <text evidence="1">The sequence shown here is derived from an EMBL/GenBank/DDBJ whole genome shotgun (WGS) entry which is preliminary data.</text>
</comment>
<dbReference type="Proteomes" id="UP001231197">
    <property type="component" value="Unassembled WGS sequence"/>
</dbReference>
<sequence>MNFLRKNKPKIFCIGQNKTGTTSLESFFKDHGFKVGNQRKAELLIDAYIKRDWQPILTYCKTAQVFQDIPFSNDYLYILLDHYFPNAKFILTERTTSEDWYNSITKFHSKLFGKDGRIPTKDDLQNGTYIYKGFIWKSFYEKYGETVNDIYNKEKLIDAYEVRNKGIRNYFKNKNNLLILDVAETDSVIKLADFIGATPKYSTFPWENKTNELK</sequence>
<dbReference type="PANTHER" id="PTHR36978">
    <property type="entry name" value="P-LOOP CONTAINING NUCLEOTIDE TRIPHOSPHATE HYDROLASE"/>
    <property type="match status" value="1"/>
</dbReference>
<protein>
    <submittedName>
        <fullName evidence="1">Sulfotransferase</fullName>
    </submittedName>
</protein>
<organism evidence="1 2">
    <name type="scientific">Winogradskyella bathintestinalis</name>
    <dbReference type="NCBI Taxonomy" id="3035208"/>
    <lineage>
        <taxon>Bacteria</taxon>
        <taxon>Pseudomonadati</taxon>
        <taxon>Bacteroidota</taxon>
        <taxon>Flavobacteriia</taxon>
        <taxon>Flavobacteriales</taxon>
        <taxon>Flavobacteriaceae</taxon>
        <taxon>Winogradskyella</taxon>
    </lineage>
</organism>
<dbReference type="Pfam" id="PF17784">
    <property type="entry name" value="Sulfotransfer_4"/>
    <property type="match status" value="1"/>
</dbReference>
<dbReference type="SUPFAM" id="SSF52540">
    <property type="entry name" value="P-loop containing nucleoside triphosphate hydrolases"/>
    <property type="match status" value="1"/>
</dbReference>
<evidence type="ECO:0000313" key="2">
    <source>
        <dbReference type="Proteomes" id="UP001231197"/>
    </source>
</evidence>
<reference evidence="1 2" key="1">
    <citation type="journal article" date="2023" name="Int. J. Syst. Evol. Microbiol.">
        <title>Winogradskyella bathintestinalis sp. nov., isolated from the intestine of the deep-sea loosejaw dragonfish, Malacosteus niger.</title>
        <authorList>
            <person name="Uniacke-Lowe S."/>
            <person name="Johnson C.N."/>
            <person name="Stanton C."/>
            <person name="Hill C."/>
            <person name="Ross P."/>
        </authorList>
    </citation>
    <scope>NUCLEOTIDE SEQUENCE [LARGE SCALE GENOMIC DNA]</scope>
    <source>
        <strain evidence="1 2">APC 3343</strain>
    </source>
</reference>